<sequence length="488" mass="53281">MSGQDAGEQSQLVLTAHPLQRVGAFALAALATSADRTAPTELPAAGFERAVAEVTGDAVRAALVRDSKGANGFWLKASYSFFPNAPMNHPSNGKRSDAEVGDAVRRWRAAPDRDGWPAVDCVLCGRQAVGFFGKRDVALAESEAYRNSTPRGHEGMALCRPCLQSFYALPYGCRLTGGSSIALHSWDEDFLLDAITRQVDHNRTIAATGDAGKRQGEVREVVALTALRTHVRPMNASVDLLVFNNNNRGQLLEVHSLEQPLAEWLRRTQRLARRRRGFTALVKGHASASTPGLVALARNAFREPSRIVSAGLRRLLHLVGRAGGLDEAGDLAQLLYSFATEVMLMTEKDLSEIRAAAHNVATLLAVETSGGRLRTFRTLFREPRRLRGWLTGAGVQWAIKPPADIPVGPFVSERAFVLLFDPGQDNAAWFHRDVFLVAVLEELARRGWAPKDKDETDVSPSGDSPAGDWDLDALDQQAITYDMEEEQS</sequence>
<reference evidence="3" key="1">
    <citation type="journal article" date="2019" name="Int. J. Syst. Evol. Microbiol.">
        <title>The Global Catalogue of Microorganisms (GCM) 10K type strain sequencing project: providing services to taxonomists for standard genome sequencing and annotation.</title>
        <authorList>
            <consortium name="The Broad Institute Genomics Platform"/>
            <consortium name="The Broad Institute Genome Sequencing Center for Infectious Disease"/>
            <person name="Wu L."/>
            <person name="Ma J."/>
        </authorList>
    </citation>
    <scope>NUCLEOTIDE SEQUENCE [LARGE SCALE GENOMIC DNA]</scope>
    <source>
        <strain evidence="3">JCM 13004</strain>
    </source>
</reference>
<dbReference type="Proteomes" id="UP001500037">
    <property type="component" value="Unassembled WGS sequence"/>
</dbReference>
<comment type="caution">
    <text evidence="2">The sequence shown here is derived from an EMBL/GenBank/DDBJ whole genome shotgun (WGS) entry which is preliminary data.</text>
</comment>
<organism evidence="2 3">
    <name type="scientific">Kitasatospora nipponensis</name>
    <dbReference type="NCBI Taxonomy" id="258049"/>
    <lineage>
        <taxon>Bacteria</taxon>
        <taxon>Bacillati</taxon>
        <taxon>Actinomycetota</taxon>
        <taxon>Actinomycetes</taxon>
        <taxon>Kitasatosporales</taxon>
        <taxon>Streptomycetaceae</taxon>
        <taxon>Kitasatospora</taxon>
    </lineage>
</organism>
<accession>A0ABP4H035</accession>
<feature type="region of interest" description="Disordered" evidence="1">
    <location>
        <begin position="450"/>
        <end position="470"/>
    </location>
</feature>
<keyword evidence="3" id="KW-1185">Reference proteome</keyword>
<evidence type="ECO:0000256" key="1">
    <source>
        <dbReference type="SAM" id="MobiDB-lite"/>
    </source>
</evidence>
<name>A0ABP4H035_9ACTN</name>
<dbReference type="RefSeq" id="WP_344443106.1">
    <property type="nucleotide sequence ID" value="NZ_BAAALF010000069.1"/>
</dbReference>
<evidence type="ECO:0000313" key="3">
    <source>
        <dbReference type="Proteomes" id="UP001500037"/>
    </source>
</evidence>
<protein>
    <recommendedName>
        <fullName evidence="4">CRISPR-associated protein Cst1</fullName>
    </recommendedName>
</protein>
<gene>
    <name evidence="2" type="ORF">GCM10009665_39770</name>
</gene>
<dbReference type="EMBL" id="BAAALF010000069">
    <property type="protein sequence ID" value="GAA1244959.1"/>
    <property type="molecule type" value="Genomic_DNA"/>
</dbReference>
<evidence type="ECO:0008006" key="4">
    <source>
        <dbReference type="Google" id="ProtNLM"/>
    </source>
</evidence>
<proteinExistence type="predicted"/>
<evidence type="ECO:0000313" key="2">
    <source>
        <dbReference type="EMBL" id="GAA1244959.1"/>
    </source>
</evidence>